<dbReference type="SUPFAM" id="SSF56112">
    <property type="entry name" value="Protein kinase-like (PK-like)"/>
    <property type="match status" value="1"/>
</dbReference>
<dbReference type="PROSITE" id="PS50011">
    <property type="entry name" value="PROTEIN_KINASE_DOM"/>
    <property type="match status" value="1"/>
</dbReference>
<name>A0A7S4EJ08_9STRA</name>
<dbReference type="Gene3D" id="1.10.510.10">
    <property type="entry name" value="Transferase(Phosphotransferase) domain 1"/>
    <property type="match status" value="1"/>
</dbReference>
<dbReference type="PANTHER" id="PTHR44329">
    <property type="entry name" value="SERINE/THREONINE-PROTEIN KINASE TNNI3K-RELATED"/>
    <property type="match status" value="1"/>
</dbReference>
<reference evidence="3" key="1">
    <citation type="submission" date="2021-01" db="EMBL/GenBank/DDBJ databases">
        <authorList>
            <person name="Corre E."/>
            <person name="Pelletier E."/>
            <person name="Niang G."/>
            <person name="Scheremetjew M."/>
            <person name="Finn R."/>
            <person name="Kale V."/>
            <person name="Holt S."/>
            <person name="Cochrane G."/>
            <person name="Meng A."/>
            <person name="Brown T."/>
            <person name="Cohen L."/>
        </authorList>
    </citation>
    <scope>NUCLEOTIDE SEQUENCE</scope>
    <source>
        <strain evidence="3">10249 10 AB</strain>
    </source>
</reference>
<feature type="region of interest" description="Disordered" evidence="1">
    <location>
        <begin position="27"/>
        <end position="63"/>
    </location>
</feature>
<feature type="compositionally biased region" description="Polar residues" evidence="1">
    <location>
        <begin position="460"/>
        <end position="469"/>
    </location>
</feature>
<dbReference type="InterPro" id="IPR001245">
    <property type="entry name" value="Ser-Thr/Tyr_kinase_cat_dom"/>
</dbReference>
<sequence>MNKDVNPSPKAKPTATAIAIAAATATATNTTNDENSNPARLVSRPTSPINRSEMRSQSPTGVPVPHWRPAWQLQSQSQLQPPTGVSVPFPLAPPEQQQQNTADHSISFDIDTTYPWSLGCTDGSFAIMSVQEQQRQHLEQLHYQFQQANTITTHASSSNGTDGTASVSANMNMNMNGSTNPPTIPPGSDGSAASTSASALSTDGNGDGSREGNHTMNNKNPANGAAEAAVAGAQEAAQAKIKAAVEVVREGRSLYPERLFLQSSSSVDAVLSATCEVNSFEIAEMWLRTGLRIHQLTNSHLRPTALQDSVRQDVVDVYYGKKSNERTHRLSPALCRRAKDANDVVWITCDTSNGAEALKMSLNNVRTAVAVPVCHEATNTNVTIIYFSLRKIVLKPQAVEFLVHMSLSAAVALVNTLDKDGLNDPVRGVPTDREGRARASSMSSNAFNNNNNNTNNDTNRQLSKTTDGVGSNRRNRSQAVGSNSINYGYQRAETTSITGAPLDLQWCQLHNVEYLTDGGTSWIHTAIFDGKPVVVKTLRPECQDTSIAINEIEAEVGVHSRLNHPNVVTLIGAGWTSKKVRFIVLERLDGGTLTQKLGYNNRIRDRRKRFFKDKRIPYLHVLRCARSLACALQYCNEEAIPGTMVLHRDLKPDNIGFSLDGQVKLIDFGLARLVENSHPNSNETYKMSGETGSLRYMAPEVADRHEYNHKADVYSFGIILWEMNAGFRPFNNLSRDMFYERVVHGGERPHLSKKWPQELNELISACWSIEIAARPSFGEIVDAIDNLLTHEKGGKAEGKSKANGLLRFPQKFARHSSWF</sequence>
<evidence type="ECO:0000259" key="2">
    <source>
        <dbReference type="PROSITE" id="PS50011"/>
    </source>
</evidence>
<dbReference type="InterPro" id="IPR011009">
    <property type="entry name" value="Kinase-like_dom_sf"/>
</dbReference>
<proteinExistence type="predicted"/>
<evidence type="ECO:0000256" key="1">
    <source>
        <dbReference type="SAM" id="MobiDB-lite"/>
    </source>
</evidence>
<dbReference type="Gene3D" id="3.30.200.20">
    <property type="entry name" value="Phosphorylase Kinase, domain 1"/>
    <property type="match status" value="1"/>
</dbReference>
<dbReference type="PANTHER" id="PTHR44329:SF289">
    <property type="entry name" value="SERINE_THREONINE-PROTEIN KINASE VIK"/>
    <property type="match status" value="1"/>
</dbReference>
<dbReference type="EMBL" id="HBIX01012074">
    <property type="protein sequence ID" value="CAE0716296.1"/>
    <property type="molecule type" value="Transcribed_RNA"/>
</dbReference>
<evidence type="ECO:0000313" key="3">
    <source>
        <dbReference type="EMBL" id="CAE0716296.1"/>
    </source>
</evidence>
<feature type="compositionally biased region" description="Low complexity" evidence="1">
    <location>
        <begin position="448"/>
        <end position="459"/>
    </location>
</feature>
<dbReference type="AlphaFoldDB" id="A0A7S4EJ08"/>
<dbReference type="InterPro" id="IPR051681">
    <property type="entry name" value="Ser/Thr_Kinases-Pseudokinases"/>
</dbReference>
<dbReference type="GO" id="GO:0004674">
    <property type="term" value="F:protein serine/threonine kinase activity"/>
    <property type="evidence" value="ECO:0007669"/>
    <property type="project" value="TreeGrafter"/>
</dbReference>
<dbReference type="InterPro" id="IPR000719">
    <property type="entry name" value="Prot_kinase_dom"/>
</dbReference>
<feature type="compositionally biased region" description="Low complexity" evidence="1">
    <location>
        <begin position="187"/>
        <end position="204"/>
    </location>
</feature>
<feature type="compositionally biased region" description="Polar residues" evidence="1">
    <location>
        <begin position="152"/>
        <end position="169"/>
    </location>
</feature>
<feature type="compositionally biased region" description="Polar residues" evidence="1">
    <location>
        <begin position="33"/>
        <end position="60"/>
    </location>
</feature>
<dbReference type="Pfam" id="PF07714">
    <property type="entry name" value="PK_Tyr_Ser-Thr"/>
    <property type="match status" value="1"/>
</dbReference>
<feature type="region of interest" description="Disordered" evidence="1">
    <location>
        <begin position="152"/>
        <end position="228"/>
    </location>
</feature>
<organism evidence="3">
    <name type="scientific">Pseudo-nitzschia australis</name>
    <dbReference type="NCBI Taxonomy" id="44445"/>
    <lineage>
        <taxon>Eukaryota</taxon>
        <taxon>Sar</taxon>
        <taxon>Stramenopiles</taxon>
        <taxon>Ochrophyta</taxon>
        <taxon>Bacillariophyta</taxon>
        <taxon>Bacillariophyceae</taxon>
        <taxon>Bacillariophycidae</taxon>
        <taxon>Bacillariales</taxon>
        <taxon>Bacillariaceae</taxon>
        <taxon>Pseudo-nitzschia</taxon>
    </lineage>
</organism>
<dbReference type="GO" id="GO:0005524">
    <property type="term" value="F:ATP binding"/>
    <property type="evidence" value="ECO:0007669"/>
    <property type="project" value="InterPro"/>
</dbReference>
<feature type="domain" description="Protein kinase" evidence="2">
    <location>
        <begin position="509"/>
        <end position="788"/>
    </location>
</feature>
<dbReference type="SMART" id="SM00220">
    <property type="entry name" value="S_TKc"/>
    <property type="match status" value="1"/>
</dbReference>
<feature type="region of interest" description="Disordered" evidence="1">
    <location>
        <begin position="424"/>
        <end position="482"/>
    </location>
</feature>
<protein>
    <recommendedName>
        <fullName evidence="2">Protein kinase domain-containing protein</fullName>
    </recommendedName>
</protein>
<accession>A0A7S4EJ08</accession>
<gene>
    <name evidence="3" type="ORF">PAUS00366_LOCUS9048</name>
</gene>